<reference evidence="1 2" key="1">
    <citation type="submission" date="2020-08" db="EMBL/GenBank/DDBJ databases">
        <title>A novel species.</title>
        <authorList>
            <person name="Gao J."/>
        </authorList>
    </citation>
    <scope>NUCLEOTIDE SEQUENCE [LARGE SCALE GENOMIC DNA]</scope>
    <source>
        <strain evidence="1 2">CRXT-G-22</strain>
    </source>
</reference>
<organism evidence="1 2">
    <name type="scientific">Streptomyces roseirectus</name>
    <dbReference type="NCBI Taxonomy" id="2768066"/>
    <lineage>
        <taxon>Bacteria</taxon>
        <taxon>Bacillati</taxon>
        <taxon>Actinomycetota</taxon>
        <taxon>Actinomycetes</taxon>
        <taxon>Kitasatosporales</taxon>
        <taxon>Streptomycetaceae</taxon>
        <taxon>Streptomyces</taxon>
    </lineage>
</organism>
<dbReference type="AlphaFoldDB" id="A0A7H0I7H1"/>
<evidence type="ECO:0000313" key="2">
    <source>
        <dbReference type="Proteomes" id="UP000516052"/>
    </source>
</evidence>
<dbReference type="EMBL" id="CP060828">
    <property type="protein sequence ID" value="QNP68737.1"/>
    <property type="molecule type" value="Genomic_DNA"/>
</dbReference>
<proteinExistence type="predicted"/>
<dbReference type="KEGG" id="sroi:IAG44_04195"/>
<keyword evidence="2" id="KW-1185">Reference proteome</keyword>
<protein>
    <submittedName>
        <fullName evidence="1">Uncharacterized protein</fullName>
    </submittedName>
</protein>
<sequence>MTTAIDDLLHQSLLLRDPRVPSDVVPYDEYDDDVSATAAPGDPGALRGLTALSEAALLHCTPGHLADFVTDQLPEPRVAWTLGCALHLAGLESGARFWWQYAAGAGDPAAAYSLHLHHLAHGDPHAAAFWRAQTCDDDGDDGLLTADTDTATVLRVLSRLTEQAPPRAHTPAATAVIDFVGTAVAIGYDRHPGVEIPLPGPDFAQHLEIIAAATSAPRRPATRLRPLPNRPTAETRPAAETTLERLMVEATSEDGPGAFKALKDAVADCWPGRFRVKTDDSGTNPRYYLVR</sequence>
<gene>
    <name evidence="1" type="ORF">IAG44_04195</name>
</gene>
<name>A0A7H0I7H1_9ACTN</name>
<evidence type="ECO:0000313" key="1">
    <source>
        <dbReference type="EMBL" id="QNP68737.1"/>
    </source>
</evidence>
<dbReference type="Proteomes" id="UP000516052">
    <property type="component" value="Chromosome"/>
</dbReference>
<accession>A0A7H0I7H1</accession>
<dbReference type="RefSeq" id="WP_187745776.1">
    <property type="nucleotide sequence ID" value="NZ_CP060828.1"/>
</dbReference>